<dbReference type="AlphaFoldDB" id="A0A1Z3HGJ6"/>
<organism evidence="1 2">
    <name type="scientific">Halomicronema hongdechloris C2206</name>
    <dbReference type="NCBI Taxonomy" id="1641165"/>
    <lineage>
        <taxon>Bacteria</taxon>
        <taxon>Bacillati</taxon>
        <taxon>Cyanobacteriota</taxon>
        <taxon>Cyanophyceae</taxon>
        <taxon>Nodosilineales</taxon>
        <taxon>Nodosilineaceae</taxon>
        <taxon>Halomicronema</taxon>
    </lineage>
</organism>
<reference evidence="1 2" key="1">
    <citation type="journal article" date="2016" name="Biochim. Biophys. Acta">
        <title>Characterization of red-shifted phycobilisomes isolated from the chlorophyll f-containing cyanobacterium Halomicronema hongdechloris.</title>
        <authorList>
            <person name="Li Y."/>
            <person name="Lin Y."/>
            <person name="Garvey C.J."/>
            <person name="Birch D."/>
            <person name="Corkery R.W."/>
            <person name="Loughlin P.C."/>
            <person name="Scheer H."/>
            <person name="Willows R.D."/>
            <person name="Chen M."/>
        </authorList>
    </citation>
    <scope>NUCLEOTIDE SEQUENCE [LARGE SCALE GENOMIC DNA]</scope>
    <source>
        <strain evidence="1 2">C2206</strain>
    </source>
</reference>
<sequence length="95" mass="10629">MPLSTSQIQTDTWIKATWGEFAAAMDDPQYEKGRGYFDNGYMRIEMAPLGAGHARQNTLISQVISLYGMLHSLRVVGLTNCSIYKPGARVYTNPR</sequence>
<protein>
    <submittedName>
        <fullName evidence="1">Uncharacterized protein</fullName>
    </submittedName>
</protein>
<gene>
    <name evidence="1" type="ORF">XM38_003760</name>
</gene>
<evidence type="ECO:0000313" key="1">
    <source>
        <dbReference type="EMBL" id="ASC69449.1"/>
    </source>
</evidence>
<evidence type="ECO:0000313" key="2">
    <source>
        <dbReference type="Proteomes" id="UP000191901"/>
    </source>
</evidence>
<proteinExistence type="predicted"/>
<dbReference type="EMBL" id="CP021983">
    <property type="protein sequence ID" value="ASC69449.1"/>
    <property type="molecule type" value="Genomic_DNA"/>
</dbReference>
<name>A0A1Z3HGJ6_9CYAN</name>
<dbReference type="Proteomes" id="UP000191901">
    <property type="component" value="Chromosome"/>
</dbReference>
<keyword evidence="2" id="KW-1185">Reference proteome</keyword>
<accession>A0A1Z3HGJ6</accession>
<dbReference type="KEGG" id="hhg:XM38_003760"/>